<evidence type="ECO:0000259" key="6">
    <source>
        <dbReference type="Pfam" id="PF07291"/>
    </source>
</evidence>
<keyword evidence="2 5" id="KW-0812">Transmembrane</keyword>
<protein>
    <recommendedName>
        <fullName evidence="6">Methylamine utilisation protein MauE domain-containing protein</fullName>
    </recommendedName>
</protein>
<evidence type="ECO:0000256" key="2">
    <source>
        <dbReference type="ARBA" id="ARBA00022692"/>
    </source>
</evidence>
<sequence>MPDGLLITFPLILAGVLVASGVAKLRTPDELSEWATLGVPAAFRRAWLLRLHPWGELALGIAVALLGGWLGMLASLAALALMLTYTVLVARAASRSEDASCACFGAQKRITRTTVVRNVWLTLLALASTAVIGATPLLGGAVAMGITDWAFLVGIATAAVTVALIMWPDQTAHEAPASPAATQPADDDIDGSLDYVRTRTPAVPVTLADGTTSNLRLIASHRPLLLLAVSTTCSSCRPVIEKVEVYRELMPELDVRFLLSSAPEDSALVELDEPQSLHDPHGYVRGSIDDWATPTAVLFGADGLLAGGPVTGAEEIDVFFDDVYESLHGKRPARQTTY</sequence>
<keyword evidence="3 5" id="KW-1133">Transmembrane helix</keyword>
<evidence type="ECO:0000256" key="4">
    <source>
        <dbReference type="ARBA" id="ARBA00023136"/>
    </source>
</evidence>
<name>A0A7X0FMT1_9MICO</name>
<gene>
    <name evidence="7" type="ORF">HD594_000189</name>
</gene>
<dbReference type="Pfam" id="PF07291">
    <property type="entry name" value="MauE"/>
    <property type="match status" value="1"/>
</dbReference>
<proteinExistence type="predicted"/>
<dbReference type="Proteomes" id="UP000537775">
    <property type="component" value="Unassembled WGS sequence"/>
</dbReference>
<dbReference type="EMBL" id="JACHML010000001">
    <property type="protein sequence ID" value="MBB6389876.1"/>
    <property type="molecule type" value="Genomic_DNA"/>
</dbReference>
<comment type="caution">
    <text evidence="7">The sequence shown here is derived from an EMBL/GenBank/DDBJ whole genome shotgun (WGS) entry which is preliminary data.</text>
</comment>
<feature type="transmembrane region" description="Helical" evidence="5">
    <location>
        <begin position="149"/>
        <end position="167"/>
    </location>
</feature>
<dbReference type="RefSeq" id="WP_184749156.1">
    <property type="nucleotide sequence ID" value="NZ_BAAAJR010000008.1"/>
</dbReference>
<dbReference type="SUPFAM" id="SSF52833">
    <property type="entry name" value="Thioredoxin-like"/>
    <property type="match status" value="1"/>
</dbReference>
<evidence type="ECO:0000256" key="5">
    <source>
        <dbReference type="SAM" id="Phobius"/>
    </source>
</evidence>
<keyword evidence="4 5" id="KW-0472">Membrane</keyword>
<organism evidence="7 8">
    <name type="scientific">Microbacterium thalassium</name>
    <dbReference type="NCBI Taxonomy" id="362649"/>
    <lineage>
        <taxon>Bacteria</taxon>
        <taxon>Bacillati</taxon>
        <taxon>Actinomycetota</taxon>
        <taxon>Actinomycetes</taxon>
        <taxon>Micrococcales</taxon>
        <taxon>Microbacteriaceae</taxon>
        <taxon>Microbacterium</taxon>
    </lineage>
</organism>
<dbReference type="GO" id="GO:0016020">
    <property type="term" value="C:membrane"/>
    <property type="evidence" value="ECO:0007669"/>
    <property type="project" value="UniProtKB-SubCell"/>
</dbReference>
<evidence type="ECO:0000256" key="1">
    <source>
        <dbReference type="ARBA" id="ARBA00004141"/>
    </source>
</evidence>
<evidence type="ECO:0000313" key="8">
    <source>
        <dbReference type="Proteomes" id="UP000537775"/>
    </source>
</evidence>
<keyword evidence="8" id="KW-1185">Reference proteome</keyword>
<feature type="domain" description="Methylamine utilisation protein MauE" evidence="6">
    <location>
        <begin position="5"/>
        <end position="128"/>
    </location>
</feature>
<comment type="subcellular location">
    <subcellularLocation>
        <location evidence="1">Membrane</location>
        <topology evidence="1">Multi-pass membrane protein</topology>
    </subcellularLocation>
</comment>
<evidence type="ECO:0000256" key="3">
    <source>
        <dbReference type="ARBA" id="ARBA00022989"/>
    </source>
</evidence>
<feature type="transmembrane region" description="Helical" evidence="5">
    <location>
        <begin position="119"/>
        <end position="143"/>
    </location>
</feature>
<dbReference type="GO" id="GO:0030416">
    <property type="term" value="P:methylamine metabolic process"/>
    <property type="evidence" value="ECO:0007669"/>
    <property type="project" value="InterPro"/>
</dbReference>
<reference evidence="7 8" key="1">
    <citation type="submission" date="2020-08" db="EMBL/GenBank/DDBJ databases">
        <title>Sequencing the genomes of 1000 actinobacteria strains.</title>
        <authorList>
            <person name="Klenk H.-P."/>
        </authorList>
    </citation>
    <scope>NUCLEOTIDE SEQUENCE [LARGE SCALE GENOMIC DNA]</scope>
    <source>
        <strain evidence="7 8">DSM 12511</strain>
    </source>
</reference>
<dbReference type="AlphaFoldDB" id="A0A7X0FMT1"/>
<dbReference type="InterPro" id="IPR036249">
    <property type="entry name" value="Thioredoxin-like_sf"/>
</dbReference>
<accession>A0A7X0FMT1</accession>
<evidence type="ECO:0000313" key="7">
    <source>
        <dbReference type="EMBL" id="MBB6389876.1"/>
    </source>
</evidence>
<feature type="transmembrane region" description="Helical" evidence="5">
    <location>
        <begin position="57"/>
        <end position="85"/>
    </location>
</feature>
<dbReference type="InterPro" id="IPR009908">
    <property type="entry name" value="Methylamine_util_MauE"/>
</dbReference>